<evidence type="ECO:0000256" key="1">
    <source>
        <dbReference type="SAM" id="MobiDB-lite"/>
    </source>
</evidence>
<evidence type="ECO:0000313" key="2">
    <source>
        <dbReference type="EMBL" id="QXQ14826.1"/>
    </source>
</evidence>
<protein>
    <submittedName>
        <fullName evidence="2">Uncharacterized protein</fullName>
    </submittedName>
</protein>
<name>A0ABX8SBY3_9ACTN</name>
<dbReference type="Proteomes" id="UP000887023">
    <property type="component" value="Chromosome"/>
</dbReference>
<accession>A0ABX8SBY3</accession>
<sequence>MTSGFPGMPDMPDVLEVDVRIPGIAVDPAGSPTIELDPEPGGPTVVAVVSAGPAGERGPAGPAGERGPAGGFTHTQTTPAATWIIDHQLGRYPASVLVVVDGEQVDTDVAFPDIGTISIVFATPQSGRAEIV</sequence>
<gene>
    <name evidence="2" type="ORF">KV203_05445</name>
</gene>
<feature type="compositionally biased region" description="Low complexity" evidence="1">
    <location>
        <begin position="51"/>
        <end position="66"/>
    </location>
</feature>
<organism evidence="2 3">
    <name type="scientific">Skermania pinensis</name>
    <dbReference type="NCBI Taxonomy" id="39122"/>
    <lineage>
        <taxon>Bacteria</taxon>
        <taxon>Bacillati</taxon>
        <taxon>Actinomycetota</taxon>
        <taxon>Actinomycetes</taxon>
        <taxon>Mycobacteriales</taxon>
        <taxon>Gordoniaceae</taxon>
        <taxon>Skermania</taxon>
    </lineage>
</organism>
<dbReference type="EMBL" id="CP079105">
    <property type="protein sequence ID" value="QXQ14826.1"/>
    <property type="molecule type" value="Genomic_DNA"/>
</dbReference>
<proteinExistence type="predicted"/>
<keyword evidence="3" id="KW-1185">Reference proteome</keyword>
<dbReference type="RefSeq" id="WP_157079978.1">
    <property type="nucleotide sequence ID" value="NZ_CBCRUZ010000014.1"/>
</dbReference>
<reference evidence="2" key="1">
    <citation type="submission" date="2021-07" db="EMBL/GenBank/DDBJ databases">
        <title>Candidatus Kaistella beijingensis sp. nov. isolated from a municipal wastewater treatment plant is involved in sludge foaming.</title>
        <authorList>
            <person name="Song Y."/>
            <person name="Liu S.-J."/>
        </authorList>
    </citation>
    <scope>NUCLEOTIDE SEQUENCE</scope>
    <source>
        <strain evidence="2">DSM 43998</strain>
    </source>
</reference>
<evidence type="ECO:0000313" key="3">
    <source>
        <dbReference type="Proteomes" id="UP000887023"/>
    </source>
</evidence>
<feature type="region of interest" description="Disordered" evidence="1">
    <location>
        <begin position="51"/>
        <end position="76"/>
    </location>
</feature>